<dbReference type="BioCyc" id="LACI272621:G1G49-124-MONOMER"/>
<dbReference type="HOGENOM" id="CLU_072045_3_2_9"/>
<dbReference type="GeneID" id="93290763"/>
<evidence type="ECO:0000313" key="2">
    <source>
        <dbReference type="EMBL" id="AAV42026.1"/>
    </source>
</evidence>
<dbReference type="InterPro" id="IPR001387">
    <property type="entry name" value="Cro/C1-type_HTH"/>
</dbReference>
<evidence type="ECO:0000259" key="1">
    <source>
        <dbReference type="PROSITE" id="PS50943"/>
    </source>
</evidence>
<proteinExistence type="predicted"/>
<name>Q5FMP8_LACAC</name>
<dbReference type="PROSITE" id="PS50943">
    <property type="entry name" value="HTH_CROC1"/>
    <property type="match status" value="1"/>
</dbReference>
<reference evidence="2 3" key="1">
    <citation type="journal article" date="2005" name="Proc. Natl. Acad. Sci. U.S.A.">
        <title>Complete genome sequence of the probiotic lactic acid bacterium Lactobacillus acidophilus NCFM.</title>
        <authorList>
            <person name="Altermann E."/>
            <person name="Russell W.M."/>
            <person name="Azcarate-Peril M.A."/>
            <person name="Barrangou R."/>
            <person name="Buck B.L."/>
            <person name="McAuliffe O."/>
            <person name="Souther N."/>
            <person name="Dobson A."/>
            <person name="Duong T."/>
            <person name="Callanan M."/>
            <person name="Lick S."/>
            <person name="Hamrick A."/>
            <person name="Cano R."/>
            <person name="Klaenhammer T.R."/>
        </authorList>
    </citation>
    <scope>NUCLEOTIDE SEQUENCE [LARGE SCALE GENOMIC DNA]</scope>
    <source>
        <strain evidence="3">ATCC 700396 / NCK56 / N2 / NCFM</strain>
    </source>
</reference>
<dbReference type="PATRIC" id="fig|272621.13.peg.121"/>
<dbReference type="GO" id="GO:0003677">
    <property type="term" value="F:DNA binding"/>
    <property type="evidence" value="ECO:0007669"/>
    <property type="project" value="InterPro"/>
</dbReference>
<dbReference type="EMBL" id="CP000033">
    <property type="protein sequence ID" value="AAV42026.1"/>
    <property type="molecule type" value="Genomic_DNA"/>
</dbReference>
<dbReference type="STRING" id="272621.LBA0125"/>
<accession>Q5FMP8</accession>
<gene>
    <name evidence="2" type="ordered locus">LBA0125</name>
</gene>
<sequence length="269" mass="31605">MTIGEALKEEREKLGMSKYQFSKGIIDRKFYGEVENKGRNIGSEALVKILFKHDIDIEDFFNRIENTYVSAFNELKRKLNFRIDDAVKKHDILTIEECANEIYKSEGKSITWLRLKVLIAYLKGELDKIDSEIMKSIDYELDKHENLSSDVEAIRLFSNIMVAMDINRVDYFMGTILNKIEKNSIAFLQEEQMARLCDNYLHMCYEENFNSSNVKRTMNYLINMQDIHLMIYKIIGQMDYELINQNKDVANKLKEVLNNLGYADLIKNK</sequence>
<organism evidence="3">
    <name type="scientific">Lactobacillus acidophilus (strain ATCC 700396 / NCK56 / N2 / NCFM)</name>
    <dbReference type="NCBI Taxonomy" id="272621"/>
    <lineage>
        <taxon>Bacteria</taxon>
        <taxon>Bacillati</taxon>
        <taxon>Bacillota</taxon>
        <taxon>Bacilli</taxon>
        <taxon>Lactobacillales</taxon>
        <taxon>Lactobacillaceae</taxon>
        <taxon>Lactobacillus</taxon>
    </lineage>
</organism>
<dbReference type="SUPFAM" id="SSF47413">
    <property type="entry name" value="lambda repressor-like DNA-binding domains"/>
    <property type="match status" value="1"/>
</dbReference>
<evidence type="ECO:0000313" key="3">
    <source>
        <dbReference type="Proteomes" id="UP000006381"/>
    </source>
</evidence>
<dbReference type="KEGG" id="lac:LBA0125"/>
<dbReference type="Gene3D" id="1.10.260.40">
    <property type="entry name" value="lambda repressor-like DNA-binding domains"/>
    <property type="match status" value="1"/>
</dbReference>
<dbReference type="Proteomes" id="UP000006381">
    <property type="component" value="Chromosome"/>
</dbReference>
<dbReference type="eggNOG" id="ENOG5030GE4">
    <property type="taxonomic scope" value="Bacteria"/>
</dbReference>
<keyword evidence="3" id="KW-1185">Reference proteome</keyword>
<dbReference type="SMART" id="SM00530">
    <property type="entry name" value="HTH_XRE"/>
    <property type="match status" value="1"/>
</dbReference>
<feature type="domain" description="HTH cro/C1-type" evidence="1">
    <location>
        <begin position="7"/>
        <end position="60"/>
    </location>
</feature>
<dbReference type="RefSeq" id="WP_003548701.1">
    <property type="nucleotide sequence ID" value="NC_006814.3"/>
</dbReference>
<dbReference type="OrthoDB" id="2315824at2"/>
<dbReference type="InterPro" id="IPR010982">
    <property type="entry name" value="Lambda_DNA-bd_dom_sf"/>
</dbReference>
<protein>
    <recommendedName>
        <fullName evidence="1">HTH cro/C1-type domain-containing protein</fullName>
    </recommendedName>
</protein>
<dbReference type="CDD" id="cd00093">
    <property type="entry name" value="HTH_XRE"/>
    <property type="match status" value="1"/>
</dbReference>
<dbReference type="AlphaFoldDB" id="Q5FMP8"/>